<dbReference type="SUPFAM" id="SSF53383">
    <property type="entry name" value="PLP-dependent transferases"/>
    <property type="match status" value="1"/>
</dbReference>
<dbReference type="AlphaFoldDB" id="A0A7Y7E5Z7"/>
<dbReference type="GO" id="GO:0030170">
    <property type="term" value="F:pyridoxal phosphate binding"/>
    <property type="evidence" value="ECO:0007669"/>
    <property type="project" value="InterPro"/>
</dbReference>
<dbReference type="Proteomes" id="UP000587462">
    <property type="component" value="Unassembled WGS sequence"/>
</dbReference>
<dbReference type="InterPro" id="IPR015424">
    <property type="entry name" value="PyrdxlP-dep_Trfase"/>
</dbReference>
<dbReference type="GO" id="GO:0019450">
    <property type="term" value="P:L-cysteine catabolic process to pyruvate"/>
    <property type="evidence" value="ECO:0007669"/>
    <property type="project" value="TreeGrafter"/>
</dbReference>
<comment type="catalytic activity">
    <reaction evidence="8">
        <text>L-homocysteine + H2O = 2-oxobutanoate + hydrogen sulfide + NH4(+) + H(+)</text>
        <dbReference type="Rhea" id="RHEA:14501"/>
        <dbReference type="ChEBI" id="CHEBI:15377"/>
        <dbReference type="ChEBI" id="CHEBI:15378"/>
        <dbReference type="ChEBI" id="CHEBI:16763"/>
        <dbReference type="ChEBI" id="CHEBI:28938"/>
        <dbReference type="ChEBI" id="CHEBI:29919"/>
        <dbReference type="ChEBI" id="CHEBI:58199"/>
        <dbReference type="EC" id="4.4.1.2"/>
    </reaction>
    <physiologicalReaction direction="left-to-right" evidence="8">
        <dbReference type="Rhea" id="RHEA:14502"/>
    </physiologicalReaction>
</comment>
<evidence type="ECO:0000256" key="7">
    <source>
        <dbReference type="ARBA" id="ARBA00047517"/>
    </source>
</evidence>
<evidence type="ECO:0000256" key="5">
    <source>
        <dbReference type="ARBA" id="ARBA00047175"/>
    </source>
</evidence>
<evidence type="ECO:0000256" key="12">
    <source>
        <dbReference type="SAM" id="MobiDB-lite"/>
    </source>
</evidence>
<evidence type="ECO:0000256" key="11">
    <source>
        <dbReference type="RuleBase" id="RU362118"/>
    </source>
</evidence>
<keyword evidence="14" id="KW-1185">Reference proteome</keyword>
<dbReference type="PIRSF" id="PIRSF001434">
    <property type="entry name" value="CGS"/>
    <property type="match status" value="1"/>
</dbReference>
<evidence type="ECO:0000256" key="1">
    <source>
        <dbReference type="ARBA" id="ARBA00001933"/>
    </source>
</evidence>
<dbReference type="PANTHER" id="PTHR43500">
    <property type="entry name" value="CYSTATHIONINE BETA-LYASE-RELATED"/>
    <property type="match status" value="1"/>
</dbReference>
<protein>
    <recommendedName>
        <fullName evidence="5">homocysteine desulfhydrase</fullName>
        <ecNumber evidence="5">4.4.1.2</ecNumber>
    </recommendedName>
    <alternativeName>
        <fullName evidence="6">Homocysteine desulfhydrase</fullName>
    </alternativeName>
</protein>
<keyword evidence="3 10" id="KW-0663">Pyridoxal phosphate</keyword>
<evidence type="ECO:0000256" key="4">
    <source>
        <dbReference type="ARBA" id="ARBA00023239"/>
    </source>
</evidence>
<dbReference type="Pfam" id="PF01053">
    <property type="entry name" value="Cys_Met_Meta_PP"/>
    <property type="match status" value="1"/>
</dbReference>
<comment type="caution">
    <text evidence="13">The sequence shown here is derived from an EMBL/GenBank/DDBJ whole genome shotgun (WGS) entry which is preliminary data.</text>
</comment>
<evidence type="ECO:0000256" key="9">
    <source>
        <dbReference type="ARBA" id="ARBA00052699"/>
    </source>
</evidence>
<comment type="cofactor">
    <cofactor evidence="1 11">
        <name>pyridoxal 5'-phosphate</name>
        <dbReference type="ChEBI" id="CHEBI:597326"/>
    </cofactor>
</comment>
<dbReference type="EMBL" id="JABBXF010000006">
    <property type="protein sequence ID" value="NVK76682.1"/>
    <property type="molecule type" value="Genomic_DNA"/>
</dbReference>
<reference evidence="13 14" key="1">
    <citation type="submission" date="2020-04" db="EMBL/GenBank/DDBJ databases">
        <title>Draft Genome Sequence of Streptomyces morookaense DSM 40503, an 8-azaguanine-producing strain.</title>
        <authorList>
            <person name="Qi J."/>
            <person name="Gao J.-M."/>
        </authorList>
    </citation>
    <scope>NUCLEOTIDE SEQUENCE [LARGE SCALE GENOMIC DNA]</scope>
    <source>
        <strain evidence="13 14">DSM 40503</strain>
    </source>
</reference>
<comment type="catalytic activity">
    <reaction evidence="9">
        <text>L-methionine + H2O = methanethiol + 2-oxobutanoate + NH4(+)</text>
        <dbReference type="Rhea" id="RHEA:23800"/>
        <dbReference type="ChEBI" id="CHEBI:15377"/>
        <dbReference type="ChEBI" id="CHEBI:16007"/>
        <dbReference type="ChEBI" id="CHEBI:16763"/>
        <dbReference type="ChEBI" id="CHEBI:28938"/>
        <dbReference type="ChEBI" id="CHEBI:57844"/>
        <dbReference type="EC" id="4.4.1.11"/>
    </reaction>
    <physiologicalReaction direction="left-to-right" evidence="9">
        <dbReference type="Rhea" id="RHEA:23801"/>
    </physiologicalReaction>
</comment>
<accession>A0A7Y7E5Z7</accession>
<evidence type="ECO:0000256" key="6">
    <source>
        <dbReference type="ARBA" id="ARBA00047199"/>
    </source>
</evidence>
<comment type="similarity">
    <text evidence="2 11">Belongs to the trans-sulfuration enzymes family.</text>
</comment>
<dbReference type="FunFam" id="3.40.640.10:FF:000046">
    <property type="entry name" value="Cystathionine gamma-lyase"/>
    <property type="match status" value="1"/>
</dbReference>
<proteinExistence type="inferred from homology"/>
<evidence type="ECO:0000313" key="13">
    <source>
        <dbReference type="EMBL" id="NVK76682.1"/>
    </source>
</evidence>
<dbReference type="GO" id="GO:0018826">
    <property type="term" value="F:methionine gamma-lyase activity"/>
    <property type="evidence" value="ECO:0007669"/>
    <property type="project" value="UniProtKB-EC"/>
</dbReference>
<evidence type="ECO:0000313" key="14">
    <source>
        <dbReference type="Proteomes" id="UP000587462"/>
    </source>
</evidence>
<evidence type="ECO:0000256" key="3">
    <source>
        <dbReference type="ARBA" id="ARBA00022898"/>
    </source>
</evidence>
<dbReference type="InterPro" id="IPR000277">
    <property type="entry name" value="Cys/Met-Metab_PyrdxlP-dep_enz"/>
</dbReference>
<dbReference type="InterPro" id="IPR015422">
    <property type="entry name" value="PyrdxlP-dep_Trfase_small"/>
</dbReference>
<sequence>MTLRDTGSEARTDAGSDISSGTRHDISNDAGSGTRRDISSGTHRDTRYVQAGSEPHVQAGSEPRRRHGYVNPPVHRVSTVLYRDTAEMAASQADPLKRTPPVYGRFGTPTGRAFESALAELEGGHAAVATCSGLAAATTAVLSFVRAGDHLLVSDSVYMPTRRFCDSLTAFGVRVEYYDPVIGAGIEELLRPETRLVYLESPGSTTFEVQDVPAITAACRPRGITTVIDNTWATPAFLRPLELGADVVVHSATKYLTGHADSILGAVVCSEETFPAVRGAAMRLGQCAGADDLYLGLRGLRTLGVRLRQHQQQALDLAHWLRERDEVAEVIHPALPEHPGHRVWQRDFDGASGLFGLVLRPDFGRTAVDAMIDSLRLFGLGHSWGGYESLLVPADPLTHRLPGTWRDRGPLLRVHAGFEDLDDLEADLAAGFAVLRG</sequence>
<evidence type="ECO:0000256" key="8">
    <source>
        <dbReference type="ARBA" id="ARBA00048780"/>
    </source>
</evidence>
<dbReference type="Gene3D" id="3.40.640.10">
    <property type="entry name" value="Type I PLP-dependent aspartate aminotransferase-like (Major domain)"/>
    <property type="match status" value="1"/>
</dbReference>
<dbReference type="InterPro" id="IPR015421">
    <property type="entry name" value="PyrdxlP-dep_Trfase_major"/>
</dbReference>
<keyword evidence="4 13" id="KW-0456">Lyase</keyword>
<feature type="compositionally biased region" description="Basic and acidic residues" evidence="12">
    <location>
        <begin position="34"/>
        <end position="47"/>
    </location>
</feature>
<dbReference type="RefSeq" id="WP_171078484.1">
    <property type="nucleotide sequence ID" value="NZ_BNBU01000004.1"/>
</dbReference>
<organism evidence="13 14">
    <name type="scientific">Streptomyces morookaense</name>
    <name type="common">Streptoverticillium morookaense</name>
    <dbReference type="NCBI Taxonomy" id="1970"/>
    <lineage>
        <taxon>Bacteria</taxon>
        <taxon>Bacillati</taxon>
        <taxon>Actinomycetota</taxon>
        <taxon>Actinomycetes</taxon>
        <taxon>Kitasatosporales</taxon>
        <taxon>Streptomycetaceae</taxon>
        <taxon>Streptomyces</taxon>
    </lineage>
</organism>
<feature type="compositionally biased region" description="Basic and acidic residues" evidence="12">
    <location>
        <begin position="1"/>
        <end position="14"/>
    </location>
</feature>
<comment type="catalytic activity">
    <reaction evidence="7">
        <text>L,L-cystathionine + H2O = L-homocysteine + pyruvate + NH4(+)</text>
        <dbReference type="Rhea" id="RHEA:13965"/>
        <dbReference type="ChEBI" id="CHEBI:15361"/>
        <dbReference type="ChEBI" id="CHEBI:15377"/>
        <dbReference type="ChEBI" id="CHEBI:28938"/>
        <dbReference type="ChEBI" id="CHEBI:58161"/>
        <dbReference type="ChEBI" id="CHEBI:58199"/>
    </reaction>
</comment>
<dbReference type="GO" id="GO:0047804">
    <property type="term" value="F:cysteine-S-conjugate beta-lyase activity"/>
    <property type="evidence" value="ECO:0007669"/>
    <property type="project" value="InterPro"/>
</dbReference>
<dbReference type="Gene3D" id="3.90.1150.10">
    <property type="entry name" value="Aspartate Aminotransferase, domain 1"/>
    <property type="match status" value="1"/>
</dbReference>
<dbReference type="GO" id="GO:0019346">
    <property type="term" value="P:transsulfuration"/>
    <property type="evidence" value="ECO:0007669"/>
    <property type="project" value="InterPro"/>
</dbReference>
<name>A0A7Y7E5Z7_STRMO</name>
<dbReference type="InterPro" id="IPR006233">
    <property type="entry name" value="Cys_b_lyase_bac"/>
</dbReference>
<feature type="region of interest" description="Disordered" evidence="12">
    <location>
        <begin position="1"/>
        <end position="71"/>
    </location>
</feature>
<feature type="modified residue" description="N6-(pyridoxal phosphate)lysine" evidence="10">
    <location>
        <position position="254"/>
    </location>
</feature>
<gene>
    <name evidence="13" type="primary">metC</name>
    <name evidence="13" type="ORF">HG542_03300</name>
</gene>
<dbReference type="PANTHER" id="PTHR43500:SF1">
    <property type="entry name" value="CYSTATHIONINE BETA-LYASE-RELATED"/>
    <property type="match status" value="1"/>
</dbReference>
<evidence type="ECO:0000256" key="10">
    <source>
        <dbReference type="PIRSR" id="PIRSR001434-2"/>
    </source>
</evidence>
<evidence type="ECO:0000256" key="2">
    <source>
        <dbReference type="ARBA" id="ARBA00009077"/>
    </source>
</evidence>
<dbReference type="EC" id="4.4.1.2" evidence="5"/>
<dbReference type="NCBIfam" id="TIGR01324">
    <property type="entry name" value="cysta_beta_ly_B"/>
    <property type="match status" value="1"/>
</dbReference>
<dbReference type="GO" id="GO:0047982">
    <property type="term" value="F:homocysteine desulfhydrase activity"/>
    <property type="evidence" value="ECO:0007669"/>
    <property type="project" value="UniProtKB-EC"/>
</dbReference>